<dbReference type="SMART" id="SM00382">
    <property type="entry name" value="AAA"/>
    <property type="match status" value="1"/>
</dbReference>
<dbReference type="InterPro" id="IPR001482">
    <property type="entry name" value="T2SS/T4SS_dom"/>
</dbReference>
<dbReference type="GO" id="GO:0005886">
    <property type="term" value="C:plasma membrane"/>
    <property type="evidence" value="ECO:0007669"/>
    <property type="project" value="TreeGrafter"/>
</dbReference>
<dbReference type="GO" id="GO:0005524">
    <property type="term" value="F:ATP binding"/>
    <property type="evidence" value="ECO:0007669"/>
    <property type="project" value="UniProtKB-KW"/>
</dbReference>
<dbReference type="InterPro" id="IPR027417">
    <property type="entry name" value="P-loop_NTPase"/>
</dbReference>
<dbReference type="EMBL" id="MFQH01000021">
    <property type="protein sequence ID" value="OGH77928.1"/>
    <property type="molecule type" value="Genomic_DNA"/>
</dbReference>
<dbReference type="InterPro" id="IPR003593">
    <property type="entry name" value="AAA+_ATPase"/>
</dbReference>
<dbReference type="Proteomes" id="UP000177040">
    <property type="component" value="Unassembled WGS sequence"/>
</dbReference>
<sequence length="433" mass="47319">MPIIKGITKDIEITENALSGIQSDVTDFSSFQELLKKKSTTDLVVTIMGAALKLDASDVHIEAEAERLVVRFRLDGVLHDAASLPKETAKQLISRIKLNSTLKINITEDPQDGRFTIKLKAYDVDVRVSTIPTVHGESVVMRLLRQTGQKITLDDLGIRGRALAVLKTEITRPNGMIIITGPTGSGKSTTLYAVLTILNKPGVKIITLEDPVEYRIPGVNQSQIDHSKEYTFAKGLRSILRQDPDVVMVGEIRDLETADIAVQAALTGHLLLSTIHTNSAAGAIPRFMAMGVKPFFLSPSLNCVIGQRLVRKVCAKCRQEIVLADFDAMLKEKVTAVLARLPESELKERKTDRFFKAVGCVACNNLGYKGRISICEIFSLSPALEKMVGAGTVSEAVIEETARAEGMITMVEDGMLKALDGMTTPEEVFRVTE</sequence>
<proteinExistence type="inferred from homology"/>
<keyword evidence="2" id="KW-0547">Nucleotide-binding</keyword>
<evidence type="ECO:0000313" key="5">
    <source>
        <dbReference type="EMBL" id="OGH77928.1"/>
    </source>
</evidence>
<feature type="domain" description="Bacterial type II secretion system protein E" evidence="4">
    <location>
        <begin position="240"/>
        <end position="254"/>
    </location>
</feature>
<dbReference type="SUPFAM" id="SSF52540">
    <property type="entry name" value="P-loop containing nucleoside triphosphate hydrolases"/>
    <property type="match status" value="1"/>
</dbReference>
<dbReference type="AlphaFoldDB" id="A0A1F6N2F4"/>
<evidence type="ECO:0000259" key="4">
    <source>
        <dbReference type="PROSITE" id="PS00662"/>
    </source>
</evidence>
<comment type="similarity">
    <text evidence="1">Belongs to the GSP E family.</text>
</comment>
<keyword evidence="3" id="KW-0067">ATP-binding</keyword>
<reference evidence="5 6" key="1">
    <citation type="journal article" date="2016" name="Nat. Commun.">
        <title>Thousands of microbial genomes shed light on interconnected biogeochemical processes in an aquifer system.</title>
        <authorList>
            <person name="Anantharaman K."/>
            <person name="Brown C.T."/>
            <person name="Hug L.A."/>
            <person name="Sharon I."/>
            <person name="Castelle C.J."/>
            <person name="Probst A.J."/>
            <person name="Thomas B.C."/>
            <person name="Singh A."/>
            <person name="Wilkins M.J."/>
            <person name="Karaoz U."/>
            <person name="Brodie E.L."/>
            <person name="Williams K.H."/>
            <person name="Hubbard S.S."/>
            <person name="Banfield J.F."/>
        </authorList>
    </citation>
    <scope>NUCLEOTIDE SEQUENCE [LARGE SCALE GENOMIC DNA]</scope>
</reference>
<evidence type="ECO:0000256" key="2">
    <source>
        <dbReference type="ARBA" id="ARBA00022741"/>
    </source>
</evidence>
<dbReference type="PROSITE" id="PS00662">
    <property type="entry name" value="T2SP_E"/>
    <property type="match status" value="1"/>
</dbReference>
<comment type="caution">
    <text evidence="5">The sequence shown here is derived from an EMBL/GenBank/DDBJ whole genome shotgun (WGS) entry which is preliminary data.</text>
</comment>
<evidence type="ECO:0000256" key="3">
    <source>
        <dbReference type="ARBA" id="ARBA00022840"/>
    </source>
</evidence>
<organism evidence="5 6">
    <name type="scientific">Candidatus Magasanikbacteria bacterium RIFCSPLOWO2_01_FULL_40_15</name>
    <dbReference type="NCBI Taxonomy" id="1798686"/>
    <lineage>
        <taxon>Bacteria</taxon>
        <taxon>Candidatus Magasanikiibacteriota</taxon>
    </lineage>
</organism>
<protein>
    <recommendedName>
        <fullName evidence="4">Bacterial type II secretion system protein E domain-containing protein</fullName>
    </recommendedName>
</protein>
<dbReference type="Pfam" id="PF00437">
    <property type="entry name" value="T2SSE"/>
    <property type="match status" value="1"/>
</dbReference>
<dbReference type="Gene3D" id="3.40.50.300">
    <property type="entry name" value="P-loop containing nucleotide triphosphate hydrolases"/>
    <property type="match status" value="1"/>
</dbReference>
<dbReference type="PANTHER" id="PTHR30258">
    <property type="entry name" value="TYPE II SECRETION SYSTEM PROTEIN GSPE-RELATED"/>
    <property type="match status" value="1"/>
</dbReference>
<evidence type="ECO:0000313" key="6">
    <source>
        <dbReference type="Proteomes" id="UP000177040"/>
    </source>
</evidence>
<dbReference type="GO" id="GO:0016887">
    <property type="term" value="F:ATP hydrolysis activity"/>
    <property type="evidence" value="ECO:0007669"/>
    <property type="project" value="TreeGrafter"/>
</dbReference>
<dbReference type="PANTHER" id="PTHR30258:SF2">
    <property type="entry name" value="COMG OPERON PROTEIN 1"/>
    <property type="match status" value="1"/>
</dbReference>
<name>A0A1F6N2F4_9BACT</name>
<dbReference type="CDD" id="cd01129">
    <property type="entry name" value="PulE-GspE-like"/>
    <property type="match status" value="1"/>
</dbReference>
<evidence type="ECO:0000256" key="1">
    <source>
        <dbReference type="ARBA" id="ARBA00006611"/>
    </source>
</evidence>
<accession>A0A1F6N2F4</accession>
<gene>
    <name evidence="5" type="ORF">A2983_00370</name>
</gene>
<dbReference type="Gene3D" id="3.30.450.90">
    <property type="match status" value="1"/>
</dbReference>